<dbReference type="InterPro" id="IPR036691">
    <property type="entry name" value="Endo/exonu/phosph_ase_sf"/>
</dbReference>
<accession>A0A438CGR0</accession>
<reference evidence="2 3" key="1">
    <citation type="journal article" date="2018" name="PLoS Genet.">
        <title>Population sequencing reveals clonal diversity and ancestral inbreeding in the grapevine cultivar Chardonnay.</title>
        <authorList>
            <person name="Roach M.J."/>
            <person name="Johnson D.L."/>
            <person name="Bohlmann J."/>
            <person name="van Vuuren H.J."/>
            <person name="Jones S.J."/>
            <person name="Pretorius I.S."/>
            <person name="Schmidt S.A."/>
            <person name="Borneman A.R."/>
        </authorList>
    </citation>
    <scope>NUCLEOTIDE SEQUENCE [LARGE SCALE GENOMIC DNA]</scope>
    <source>
        <strain evidence="3">cv. Chardonnay</strain>
        <tissue evidence="2">Leaf</tissue>
    </source>
</reference>
<dbReference type="SUPFAM" id="SSF56219">
    <property type="entry name" value="DNase I-like"/>
    <property type="match status" value="1"/>
</dbReference>
<dbReference type="PANTHER" id="PTHR19446">
    <property type="entry name" value="REVERSE TRANSCRIPTASES"/>
    <property type="match status" value="1"/>
</dbReference>
<proteinExistence type="predicted"/>
<organism evidence="2 3">
    <name type="scientific">Vitis vinifera</name>
    <name type="common">Grape</name>
    <dbReference type="NCBI Taxonomy" id="29760"/>
    <lineage>
        <taxon>Eukaryota</taxon>
        <taxon>Viridiplantae</taxon>
        <taxon>Streptophyta</taxon>
        <taxon>Embryophyta</taxon>
        <taxon>Tracheophyta</taxon>
        <taxon>Spermatophyta</taxon>
        <taxon>Magnoliopsida</taxon>
        <taxon>eudicotyledons</taxon>
        <taxon>Gunneridae</taxon>
        <taxon>Pentapetalae</taxon>
        <taxon>rosids</taxon>
        <taxon>Vitales</taxon>
        <taxon>Vitaceae</taxon>
        <taxon>Viteae</taxon>
        <taxon>Vitis</taxon>
    </lineage>
</organism>
<dbReference type="InterPro" id="IPR043502">
    <property type="entry name" value="DNA/RNA_pol_sf"/>
</dbReference>
<protein>
    <submittedName>
        <fullName evidence="2">Transposon TX1 uncharacterized 149 kDa protein</fullName>
    </submittedName>
</protein>
<comment type="caution">
    <text evidence="2">The sequence shown here is derived from an EMBL/GenBank/DDBJ whole genome shotgun (WGS) entry which is preliminary data.</text>
</comment>
<dbReference type="Proteomes" id="UP000288805">
    <property type="component" value="Unassembled WGS sequence"/>
</dbReference>
<dbReference type="PROSITE" id="PS50878">
    <property type="entry name" value="RT_POL"/>
    <property type="match status" value="1"/>
</dbReference>
<sequence length="1534" mass="172605">MSEVSRGGRRVTSWIKFGDASLRCLLGGVKDCCRESGDRKGVLAWEERGRKYKLERCSKEAGRFLLCSVRALELKRFCIIVPEGKGLLGGWNTLAEKLRGLGVEPYGGAKPPITPEAQQREKGWSQGRFLRLQSQNPKGHVIQCGWKWGQERRREEGCCCLSSRHCGRLSPCSRKEGSGEFLVFGEVESASRVFWKESHANEAWVRVVGLPLHLWSREVFKKFGDGCEGFISEDEDTTCMTELQWARILVKLDGRSLLSSAQVVVGSGCFSILLWWEFPPWFVQVVLSLGIHVNGTTVAREEDEGNSHATCSGRSKESLVQVEARCGVQDVSPPGDLLKDGAAFAAACSASGLIGLGSGAGGVGSGSGGLGCLEAQQLFSEPSPAHLVDNGPLLKSFSPGLTDKNRNNFIEHEFINYRVEEMGRRQQMVPTCQGAERMLEEEAARYGLDVNLGGLRGQGASSSNFFCFGRSPEKEGYDHSGVQREGVVIGSGSRNPNVEDRIEKRNGCWDLVEINSIEPLGRNSGWMADQTEPQEGSKEDHLNWEESSLIRFSQFLGFSTEGMEVEIPNFLDKIRKRKEKIIGKGLMEASRFERELKRLECSVNYEREAKKKGPMKGRGNQKVQVMYDEMVRTLGPGRFLDWKVLNAKGAAGGVIICWDKRSLEILGVEEGQFSISCRFRNESDGAIWVFTGVYGPFSREDREGLWEELGAIRGLWEEPWCLGGDFNITLYIDERSRTGRITSAMRRFAQIIDELGLVDIPLQGGSFTWSGGLNNQSRARLDRFLATPCWLDQYSRVLHRRLPRPTSDHFPILLEGGGVRRGPSPFKFENMWLKAEGFQELIKGWWQGIVVSGRPSYRLATKLKGFKQNLKTWNKEVFGRLEKNKADALQQVESWDSVEEMRSLTEVELNQKKEAKESYAKWVSMEEVHWRQLSRELWLREGDRNTGFFHRMANAHRRINAMSKIKINGVRFTEDQDMREEADGIEVPFSETEIFTALMGMNGDKAPGPDGFTIAFWQNSWETVKEDLLGLFKEFHDQNSFIKSLNHTFLVLIPKKGGVEDLGDYRPISLLGGLYKLLAKVLANRLKKVIGKVISPDQNAFNKGRQILDGSLIANEVIDSWQKRGEKGIVCKLDIEKAYDSINWQFLLKVMQKMGFGSKWIGWMWNCISTVKYSVLVNGVPVGFFSSTKGAAEGGFIQGCRIWRGREQAVKITHLLFADDTIVFCEAKKEALLHLGWILFWFEAASGLKINLDKSMVISVGEVDGVLDMAAEIGCRVGQLPTVYLGLPLGAPNRAASTWDGVEERVRRRLALWKRQYLSKGGRLTLIKTNGGSKIHLVNWEAVCADKEKGGLGLRKITLLNKALLGKWIWRFACAKEELWKKVLEAKYGKEELGWRTRKANGAFGVGVWKEILKESTWCWQNMGFKVGKGNRIRFWTDLWCGNMVLSQGFPNLFSMAAHRNVTVEECWDQNTGQGGWNLGLLRDLNDWEVGLVGNLLAVLRDYSVNVEDDSVCWKKGEHGLFKVKYAYNVLANS</sequence>
<evidence type="ECO:0000259" key="1">
    <source>
        <dbReference type="PROSITE" id="PS50878"/>
    </source>
</evidence>
<dbReference type="Gene3D" id="3.60.10.10">
    <property type="entry name" value="Endonuclease/exonuclease/phosphatase"/>
    <property type="match status" value="1"/>
</dbReference>
<name>A0A438CGR0_VITVI</name>
<feature type="domain" description="Reverse transcriptase" evidence="1">
    <location>
        <begin position="1034"/>
        <end position="1289"/>
    </location>
</feature>
<dbReference type="Pfam" id="PF00078">
    <property type="entry name" value="RVT_1"/>
    <property type="match status" value="1"/>
</dbReference>
<evidence type="ECO:0000313" key="3">
    <source>
        <dbReference type="Proteomes" id="UP000288805"/>
    </source>
</evidence>
<evidence type="ECO:0000313" key="2">
    <source>
        <dbReference type="EMBL" id="RVW22403.1"/>
    </source>
</evidence>
<dbReference type="InterPro" id="IPR000477">
    <property type="entry name" value="RT_dom"/>
</dbReference>
<dbReference type="EMBL" id="QGNW01002236">
    <property type="protein sequence ID" value="RVW22403.1"/>
    <property type="molecule type" value="Genomic_DNA"/>
</dbReference>
<dbReference type="CDD" id="cd01650">
    <property type="entry name" value="RT_nLTR_like"/>
    <property type="match status" value="1"/>
</dbReference>
<gene>
    <name evidence="2" type="primary">YTX2_482</name>
    <name evidence="2" type="ORF">CK203_096060</name>
</gene>
<dbReference type="SUPFAM" id="SSF56672">
    <property type="entry name" value="DNA/RNA polymerases"/>
    <property type="match status" value="1"/>
</dbReference>